<dbReference type="InterPro" id="IPR019557">
    <property type="entry name" value="AminoTfrase-like_pln_mobile"/>
</dbReference>
<organism evidence="2 3">
    <name type="scientific">Lolium multiflorum</name>
    <name type="common">Italian ryegrass</name>
    <name type="synonym">Lolium perenne subsp. multiflorum</name>
    <dbReference type="NCBI Taxonomy" id="4521"/>
    <lineage>
        <taxon>Eukaryota</taxon>
        <taxon>Viridiplantae</taxon>
        <taxon>Streptophyta</taxon>
        <taxon>Embryophyta</taxon>
        <taxon>Tracheophyta</taxon>
        <taxon>Spermatophyta</taxon>
        <taxon>Magnoliopsida</taxon>
        <taxon>Liliopsida</taxon>
        <taxon>Poales</taxon>
        <taxon>Poaceae</taxon>
        <taxon>BOP clade</taxon>
        <taxon>Pooideae</taxon>
        <taxon>Poodae</taxon>
        <taxon>Poeae</taxon>
        <taxon>Poeae Chloroplast Group 2 (Poeae type)</taxon>
        <taxon>Loliodinae</taxon>
        <taxon>Loliinae</taxon>
        <taxon>Lolium</taxon>
    </lineage>
</organism>
<dbReference type="GO" id="GO:0010073">
    <property type="term" value="P:meristem maintenance"/>
    <property type="evidence" value="ECO:0007669"/>
    <property type="project" value="InterPro"/>
</dbReference>
<dbReference type="PANTHER" id="PTHR46033:SF87">
    <property type="entry name" value="AMINOTRANSFERASE-LIKE PLANT MOBILE DOMAIN-CONTAINING PROTEIN"/>
    <property type="match status" value="1"/>
</dbReference>
<evidence type="ECO:0000313" key="3">
    <source>
        <dbReference type="Proteomes" id="UP001231189"/>
    </source>
</evidence>
<keyword evidence="3" id="KW-1185">Reference proteome</keyword>
<dbReference type="InterPro" id="IPR044824">
    <property type="entry name" value="MAIN-like"/>
</dbReference>
<dbReference type="Pfam" id="PF10536">
    <property type="entry name" value="PMD"/>
    <property type="match status" value="1"/>
</dbReference>
<dbReference type="AlphaFoldDB" id="A0AAD8WEJ6"/>
<proteinExistence type="predicted"/>
<dbReference type="Proteomes" id="UP001231189">
    <property type="component" value="Unassembled WGS sequence"/>
</dbReference>
<protein>
    <recommendedName>
        <fullName evidence="1">Aminotransferase-like plant mobile domain-containing protein</fullName>
    </recommendedName>
</protein>
<evidence type="ECO:0000259" key="1">
    <source>
        <dbReference type="Pfam" id="PF10536"/>
    </source>
</evidence>
<evidence type="ECO:0000313" key="2">
    <source>
        <dbReference type="EMBL" id="KAK1652760.1"/>
    </source>
</evidence>
<dbReference type="PANTHER" id="PTHR46033">
    <property type="entry name" value="PROTEIN MAIN-LIKE 2"/>
    <property type="match status" value="1"/>
</dbReference>
<dbReference type="EMBL" id="JAUUTY010000004">
    <property type="protein sequence ID" value="KAK1652760.1"/>
    <property type="molecule type" value="Genomic_DNA"/>
</dbReference>
<accession>A0AAD8WEJ6</accession>
<gene>
    <name evidence="2" type="ORF">QYE76_070565</name>
</gene>
<reference evidence="2" key="1">
    <citation type="submission" date="2023-07" db="EMBL/GenBank/DDBJ databases">
        <title>A chromosome-level genome assembly of Lolium multiflorum.</title>
        <authorList>
            <person name="Chen Y."/>
            <person name="Copetti D."/>
            <person name="Kolliker R."/>
            <person name="Studer B."/>
        </authorList>
    </citation>
    <scope>NUCLEOTIDE SEQUENCE</scope>
    <source>
        <strain evidence="2">02402/16</strain>
        <tissue evidence="2">Leaf</tissue>
    </source>
</reference>
<comment type="caution">
    <text evidence="2">The sequence shown here is derived from an EMBL/GenBank/DDBJ whole genome shotgun (WGS) entry which is preliminary data.</text>
</comment>
<feature type="domain" description="Aminotransferase-like plant mobile" evidence="1">
    <location>
        <begin position="5"/>
        <end position="112"/>
    </location>
</feature>
<name>A0AAD8WEJ6_LOLMU</name>
<sequence>MNPCAIMALVDRWRPETNSFHFPCGEMTVTLQDVSLILALPIKGEHVCRNTASDGWRDAMRDLIGNAPTTEKMSAGAPYSWIQWNFKKCPEGAEDEVVEMYARAYLWFLVGAGIPGVAPHHISRPSTFNVLLGSSWFD</sequence>